<organism evidence="7 8">
    <name type="scientific">Lutibacter agarilyticus</name>
    <dbReference type="NCBI Taxonomy" id="1109740"/>
    <lineage>
        <taxon>Bacteria</taxon>
        <taxon>Pseudomonadati</taxon>
        <taxon>Bacteroidota</taxon>
        <taxon>Flavobacteriia</taxon>
        <taxon>Flavobacteriales</taxon>
        <taxon>Flavobacteriaceae</taxon>
        <taxon>Lutibacter</taxon>
    </lineage>
</organism>
<dbReference type="InterPro" id="IPR008969">
    <property type="entry name" value="CarboxyPept-like_regulatory"/>
</dbReference>
<dbReference type="Gene3D" id="2.170.130.10">
    <property type="entry name" value="TonB-dependent receptor, plug domain"/>
    <property type="match status" value="1"/>
</dbReference>
<accession>A0A238W504</accession>
<dbReference type="InterPro" id="IPR041700">
    <property type="entry name" value="OMP_b-brl_3"/>
</dbReference>
<dbReference type="SUPFAM" id="SSF49464">
    <property type="entry name" value="Carboxypeptidase regulatory domain-like"/>
    <property type="match status" value="1"/>
</dbReference>
<evidence type="ECO:0000256" key="1">
    <source>
        <dbReference type="ARBA" id="ARBA00004442"/>
    </source>
</evidence>
<dbReference type="SUPFAM" id="SSF56935">
    <property type="entry name" value="Porins"/>
    <property type="match status" value="1"/>
</dbReference>
<evidence type="ECO:0000259" key="6">
    <source>
        <dbReference type="Pfam" id="PF14905"/>
    </source>
</evidence>
<comment type="subcellular location">
    <subcellularLocation>
        <location evidence="1">Cell outer membrane</location>
    </subcellularLocation>
</comment>
<feature type="signal peptide" evidence="4">
    <location>
        <begin position="1"/>
        <end position="21"/>
    </location>
</feature>
<dbReference type="InterPro" id="IPR012910">
    <property type="entry name" value="Plug_dom"/>
</dbReference>
<dbReference type="Gene3D" id="2.60.40.1120">
    <property type="entry name" value="Carboxypeptidase-like, regulatory domain"/>
    <property type="match status" value="1"/>
</dbReference>
<dbReference type="InterPro" id="IPR036942">
    <property type="entry name" value="Beta-barrel_TonB_sf"/>
</dbReference>
<feature type="domain" description="Outer membrane protein beta-barrel" evidence="6">
    <location>
        <begin position="406"/>
        <end position="832"/>
    </location>
</feature>
<name>A0A238W504_9FLAO</name>
<proteinExistence type="predicted"/>
<evidence type="ECO:0000259" key="5">
    <source>
        <dbReference type="Pfam" id="PF07715"/>
    </source>
</evidence>
<gene>
    <name evidence="7" type="ORF">SAMN06265371_102423</name>
</gene>
<evidence type="ECO:0000313" key="7">
    <source>
        <dbReference type="EMBL" id="SNR41481.1"/>
    </source>
</evidence>
<dbReference type="Pfam" id="PF07715">
    <property type="entry name" value="Plug"/>
    <property type="match status" value="1"/>
</dbReference>
<keyword evidence="7" id="KW-0675">Receptor</keyword>
<dbReference type="GO" id="GO:0009279">
    <property type="term" value="C:cell outer membrane"/>
    <property type="evidence" value="ECO:0007669"/>
    <property type="project" value="UniProtKB-SubCell"/>
</dbReference>
<dbReference type="InterPro" id="IPR037066">
    <property type="entry name" value="Plug_dom_sf"/>
</dbReference>
<dbReference type="Gene3D" id="2.40.170.20">
    <property type="entry name" value="TonB-dependent receptor, beta-barrel domain"/>
    <property type="match status" value="1"/>
</dbReference>
<evidence type="ECO:0000313" key="8">
    <source>
        <dbReference type="Proteomes" id="UP000198384"/>
    </source>
</evidence>
<dbReference type="Pfam" id="PF14905">
    <property type="entry name" value="OMP_b-brl_3"/>
    <property type="match status" value="1"/>
</dbReference>
<dbReference type="PANTHER" id="PTHR40980">
    <property type="entry name" value="PLUG DOMAIN-CONTAINING PROTEIN"/>
    <property type="match status" value="1"/>
</dbReference>
<protein>
    <submittedName>
        <fullName evidence="7">Outer membrane receptor proteins, mostly Fe transport</fullName>
    </submittedName>
</protein>
<evidence type="ECO:0000256" key="4">
    <source>
        <dbReference type="SAM" id="SignalP"/>
    </source>
</evidence>
<reference evidence="7 8" key="1">
    <citation type="submission" date="2017-06" db="EMBL/GenBank/DDBJ databases">
        <authorList>
            <person name="Kim H.J."/>
            <person name="Triplett B.A."/>
        </authorList>
    </citation>
    <scope>NUCLEOTIDE SEQUENCE [LARGE SCALE GENOMIC DNA]</scope>
    <source>
        <strain evidence="7 8">DSM 29150</strain>
    </source>
</reference>
<dbReference type="OrthoDB" id="606851at2"/>
<keyword evidence="8" id="KW-1185">Reference proteome</keyword>
<dbReference type="Proteomes" id="UP000198384">
    <property type="component" value="Unassembled WGS sequence"/>
</dbReference>
<evidence type="ECO:0000256" key="2">
    <source>
        <dbReference type="ARBA" id="ARBA00023136"/>
    </source>
</evidence>
<dbReference type="EMBL" id="FZNT01000002">
    <property type="protein sequence ID" value="SNR41481.1"/>
    <property type="molecule type" value="Genomic_DNA"/>
</dbReference>
<dbReference type="PANTHER" id="PTHR40980:SF4">
    <property type="entry name" value="TONB-DEPENDENT RECEPTOR-LIKE BETA-BARREL DOMAIN-CONTAINING PROTEIN"/>
    <property type="match status" value="1"/>
</dbReference>
<sequence>MIQKLKTLSLFIFIATSSLFAQQGSISGEVLDKDSKEEIPYATIVITDALSSKTIQGIVSNEHGKFKATAIPYGTYTVEISFMGYNTKTINNIVINKQDSKVTVNSVYLKPSTEALNEVAITATNKIQSTKIDRKTYNPNDFETAKGGTAADVLNKLPSVSVDPSGEVSVRGTSNFQVYLNGKPTQIDATVLLTQIAGNNVNKVDVITVPTASFDAQGKGGIINITTKTNGVEGLSLNANGLIGGSPWSNLNDKYSDYKMNNDRYGGGINLMYNTKNISFYGGFNYNKRNVNGKRIGDARVLVKYPEGEYFHMDAAGERPEWYEYYTANAGVDFNLSEKDKLSLTYSYGNRTGGRAAYYIYNNYYADADGSNKDLASEDWIYNPNIDNRYGQYNTFNADYSLDISEDKNLKIAGSYENSQLSRELTNQNYAYDPIADIAGSTVEQQYSMADDTPLHGFIFSADYAIKYNDFNSLKLGVRSNNVAIAGDFIFDNDLVTKDLNNAIDMSRGVYAGYADFTGKTGKLDYIVGLRIEYEDQKMHVTNTDYLNLFNNSGASDFDRTKLDFFPSLHLSYPVSDENSLILAASRRINRPSATTLSPFLYRRHYEVYVLGDPELESEYTNNVELTYDTKVGKTTLDITGFYRGVNNAVFRVNTTTTAIENPDLHDILQENVLIRSYTNAGNSTSLGGEINADVYLGKYVDLFLGGSLYYYSIKGEVFGYDIDNNSTNWSLKANLNLNLTNEFKFNMDYNIKSATITSQGQNDSYQIANAALSYKPTKLEDWSFSLRGLDIFGSNIQGLDTNAFNSSDEQIFYQETSYVRNGPIVELGVTYSLNMAGKKAKKAKAFEAEKHFK</sequence>
<dbReference type="Pfam" id="PF13715">
    <property type="entry name" value="CarbopepD_reg_2"/>
    <property type="match status" value="1"/>
</dbReference>
<keyword evidence="4" id="KW-0732">Signal</keyword>
<evidence type="ECO:0000256" key="3">
    <source>
        <dbReference type="ARBA" id="ARBA00023237"/>
    </source>
</evidence>
<keyword evidence="2" id="KW-0472">Membrane</keyword>
<feature type="domain" description="TonB-dependent receptor plug" evidence="5">
    <location>
        <begin position="128"/>
        <end position="221"/>
    </location>
</feature>
<dbReference type="RefSeq" id="WP_089380601.1">
    <property type="nucleotide sequence ID" value="NZ_FZNT01000002.1"/>
</dbReference>
<dbReference type="AlphaFoldDB" id="A0A238W504"/>
<keyword evidence="3" id="KW-0998">Cell outer membrane</keyword>
<feature type="chain" id="PRO_5012082498" evidence="4">
    <location>
        <begin position="22"/>
        <end position="854"/>
    </location>
</feature>